<dbReference type="AlphaFoldDB" id="A0A5C5XU83"/>
<organism evidence="1 2">
    <name type="scientific">Allorhodopirellula solitaria</name>
    <dbReference type="NCBI Taxonomy" id="2527987"/>
    <lineage>
        <taxon>Bacteria</taxon>
        <taxon>Pseudomonadati</taxon>
        <taxon>Planctomycetota</taxon>
        <taxon>Planctomycetia</taxon>
        <taxon>Pirellulales</taxon>
        <taxon>Pirellulaceae</taxon>
        <taxon>Allorhodopirellula</taxon>
    </lineage>
</organism>
<sequence length="428" mass="47473">MSSPLTAASPQLAASPGVRVLWVTRRYWPHGAGEHPQAAASVALTQALAAMGMHIEVVTPRYGAHWSQEFQCDRVRVHRILAAPKGDWSTQRYVRYLGNWMAEQSHRFDWIVCEGIHDDVRSVAVAIEHARRDPNRGSRPPTRGVVLCDGWGGDGDDVTCRQARSGKRCLQAVADLEWVVTRHSGVERSLVASGISPERLRRISPGFARPTRVSLDQRLLSRRSLAGINRDLITDADDHVLLWCGRMSGSPDYEGGLGGVVGSARLLCGRYPNLKIWMLGDGPLRDWVHTELKAEGVRDVVAIPGTFADMSDIWNAVEGVVVTDEDQLRYTLPAAIAHALPTIVADRAPLRAWMNDKFDADRVDSVAWYDDGKPGAFRKTFRSVWENLPAANDLAWETAMDAARRFNAGEELRQWTSVLSPVTWNTST</sequence>
<accession>A0A5C5XU83</accession>
<protein>
    <recommendedName>
        <fullName evidence="3">Glycosyl transferases group 1</fullName>
    </recommendedName>
</protein>
<name>A0A5C5XU83_9BACT</name>
<keyword evidence="2" id="KW-1185">Reference proteome</keyword>
<evidence type="ECO:0000313" key="2">
    <source>
        <dbReference type="Proteomes" id="UP000318053"/>
    </source>
</evidence>
<dbReference type="RefSeq" id="WP_246112788.1">
    <property type="nucleotide sequence ID" value="NZ_SJPK01000006.1"/>
</dbReference>
<proteinExistence type="predicted"/>
<comment type="caution">
    <text evidence="1">The sequence shown here is derived from an EMBL/GenBank/DDBJ whole genome shotgun (WGS) entry which is preliminary data.</text>
</comment>
<gene>
    <name evidence="1" type="ORF">CA85_29830</name>
</gene>
<evidence type="ECO:0000313" key="1">
    <source>
        <dbReference type="EMBL" id="TWT66119.1"/>
    </source>
</evidence>
<evidence type="ECO:0008006" key="3">
    <source>
        <dbReference type="Google" id="ProtNLM"/>
    </source>
</evidence>
<reference evidence="1 2" key="1">
    <citation type="submission" date="2019-02" db="EMBL/GenBank/DDBJ databases">
        <title>Deep-cultivation of Planctomycetes and their phenomic and genomic characterization uncovers novel biology.</title>
        <authorList>
            <person name="Wiegand S."/>
            <person name="Jogler M."/>
            <person name="Boedeker C."/>
            <person name="Pinto D."/>
            <person name="Vollmers J."/>
            <person name="Rivas-Marin E."/>
            <person name="Kohn T."/>
            <person name="Peeters S.H."/>
            <person name="Heuer A."/>
            <person name="Rast P."/>
            <person name="Oberbeckmann S."/>
            <person name="Bunk B."/>
            <person name="Jeske O."/>
            <person name="Meyerdierks A."/>
            <person name="Storesund J.E."/>
            <person name="Kallscheuer N."/>
            <person name="Luecker S."/>
            <person name="Lage O.M."/>
            <person name="Pohl T."/>
            <person name="Merkel B.J."/>
            <person name="Hornburger P."/>
            <person name="Mueller R.-W."/>
            <person name="Bruemmer F."/>
            <person name="Labrenz M."/>
            <person name="Spormann A.M."/>
            <person name="Op Den Camp H."/>
            <person name="Overmann J."/>
            <person name="Amann R."/>
            <person name="Jetten M.S.M."/>
            <person name="Mascher T."/>
            <person name="Medema M.H."/>
            <person name="Devos D.P."/>
            <person name="Kaster A.-K."/>
            <person name="Ovreas L."/>
            <person name="Rohde M."/>
            <person name="Galperin M.Y."/>
            <person name="Jogler C."/>
        </authorList>
    </citation>
    <scope>NUCLEOTIDE SEQUENCE [LARGE SCALE GENOMIC DNA]</scope>
    <source>
        <strain evidence="1 2">CA85</strain>
    </source>
</reference>
<dbReference type="Proteomes" id="UP000318053">
    <property type="component" value="Unassembled WGS sequence"/>
</dbReference>
<dbReference type="SUPFAM" id="SSF53756">
    <property type="entry name" value="UDP-Glycosyltransferase/glycogen phosphorylase"/>
    <property type="match status" value="1"/>
</dbReference>
<dbReference type="Gene3D" id="3.40.50.2000">
    <property type="entry name" value="Glycogen Phosphorylase B"/>
    <property type="match status" value="2"/>
</dbReference>
<dbReference type="EMBL" id="SJPK01000006">
    <property type="protein sequence ID" value="TWT66119.1"/>
    <property type="molecule type" value="Genomic_DNA"/>
</dbReference>